<name>A0A1M6GU79_9FLAO</name>
<evidence type="ECO:0000313" key="8">
    <source>
        <dbReference type="EMBL" id="SHJ13494.1"/>
    </source>
</evidence>
<dbReference type="GO" id="GO:0003677">
    <property type="term" value="F:DNA binding"/>
    <property type="evidence" value="ECO:0007669"/>
    <property type="project" value="UniProtKB-KW"/>
</dbReference>
<dbReference type="InterPro" id="IPR011006">
    <property type="entry name" value="CheY-like_superfamily"/>
</dbReference>
<dbReference type="OrthoDB" id="9797341at2"/>
<dbReference type="InterPro" id="IPR058245">
    <property type="entry name" value="NreC/VraR/RcsB-like_REC"/>
</dbReference>
<dbReference type="InterPro" id="IPR000792">
    <property type="entry name" value="Tscrpt_reg_LuxR_C"/>
</dbReference>
<gene>
    <name evidence="8" type="ORF">SAMN04487908_11017</name>
</gene>
<dbReference type="InterPro" id="IPR001789">
    <property type="entry name" value="Sig_transdc_resp-reg_receiver"/>
</dbReference>
<evidence type="ECO:0000256" key="1">
    <source>
        <dbReference type="ARBA" id="ARBA00022553"/>
    </source>
</evidence>
<dbReference type="SUPFAM" id="SSF46894">
    <property type="entry name" value="C-terminal effector domain of the bipartite response regulators"/>
    <property type="match status" value="1"/>
</dbReference>
<dbReference type="CDD" id="cd17535">
    <property type="entry name" value="REC_NarL-like"/>
    <property type="match status" value="1"/>
</dbReference>
<keyword evidence="9" id="KW-1185">Reference proteome</keyword>
<dbReference type="InterPro" id="IPR039420">
    <property type="entry name" value="WalR-like"/>
</dbReference>
<dbReference type="EMBL" id="FQYV01000010">
    <property type="protein sequence ID" value="SHJ13494.1"/>
    <property type="molecule type" value="Genomic_DNA"/>
</dbReference>
<dbReference type="PANTHER" id="PTHR43214">
    <property type="entry name" value="TWO-COMPONENT RESPONSE REGULATOR"/>
    <property type="match status" value="1"/>
</dbReference>
<proteinExistence type="predicted"/>
<keyword evidence="1 5" id="KW-0597">Phosphoprotein</keyword>
<evidence type="ECO:0000256" key="4">
    <source>
        <dbReference type="ARBA" id="ARBA00023163"/>
    </source>
</evidence>
<dbReference type="AlphaFoldDB" id="A0A1M6GU79"/>
<dbReference type="Pfam" id="PF00196">
    <property type="entry name" value="GerE"/>
    <property type="match status" value="1"/>
</dbReference>
<evidence type="ECO:0000256" key="5">
    <source>
        <dbReference type="PROSITE-ProRule" id="PRU00169"/>
    </source>
</evidence>
<dbReference type="PANTHER" id="PTHR43214:SF41">
    <property type="entry name" value="NITRATE_NITRITE RESPONSE REGULATOR PROTEIN NARP"/>
    <property type="match status" value="1"/>
</dbReference>
<dbReference type="Proteomes" id="UP000184172">
    <property type="component" value="Unassembled WGS sequence"/>
</dbReference>
<dbReference type="SMART" id="SM00448">
    <property type="entry name" value="REC"/>
    <property type="match status" value="1"/>
</dbReference>
<keyword evidence="3" id="KW-0238">DNA-binding</keyword>
<feature type="domain" description="Response regulatory" evidence="7">
    <location>
        <begin position="9"/>
        <end position="127"/>
    </location>
</feature>
<dbReference type="PROSITE" id="PS50043">
    <property type="entry name" value="HTH_LUXR_2"/>
    <property type="match status" value="1"/>
</dbReference>
<feature type="domain" description="HTH luxR-type" evidence="6">
    <location>
        <begin position="149"/>
        <end position="214"/>
    </location>
</feature>
<reference evidence="9" key="1">
    <citation type="submission" date="2016-11" db="EMBL/GenBank/DDBJ databases">
        <authorList>
            <person name="Varghese N."/>
            <person name="Submissions S."/>
        </authorList>
    </citation>
    <scope>NUCLEOTIDE SEQUENCE [LARGE SCALE GENOMIC DNA]</scope>
    <source>
        <strain evidence="9">DSM 26349</strain>
    </source>
</reference>
<protein>
    <submittedName>
        <fullName evidence="8">Two component transcriptional regulator, LuxR family</fullName>
    </submittedName>
</protein>
<keyword evidence="2" id="KW-0805">Transcription regulation</keyword>
<dbReference type="Pfam" id="PF00072">
    <property type="entry name" value="Response_reg"/>
    <property type="match status" value="1"/>
</dbReference>
<keyword evidence="4" id="KW-0804">Transcription</keyword>
<dbReference type="PROSITE" id="PS50110">
    <property type="entry name" value="RESPONSE_REGULATORY"/>
    <property type="match status" value="1"/>
</dbReference>
<evidence type="ECO:0000259" key="6">
    <source>
        <dbReference type="PROSITE" id="PS50043"/>
    </source>
</evidence>
<evidence type="ECO:0000256" key="3">
    <source>
        <dbReference type="ARBA" id="ARBA00023125"/>
    </source>
</evidence>
<dbReference type="SUPFAM" id="SSF52172">
    <property type="entry name" value="CheY-like"/>
    <property type="match status" value="1"/>
</dbReference>
<evidence type="ECO:0000256" key="2">
    <source>
        <dbReference type="ARBA" id="ARBA00023015"/>
    </source>
</evidence>
<sequence>MQDKPLQYKVGIVDDHALFACSLERLINSFPNFEVSFNLRNGFELQKKLGQDGVTPDIVLLDINMPVLNGFETAEWLCKTHPSVQFLALTMDDEETSIIKMLRNGAKGYLLKDIEPEYLLRVLNEVIDNGYYHSDKVSEALLHSIGYSENEELLNFKEQEIAFIKLASSEMTYKEIAEKMNLSPKTIDGYRQELFRKLNIKNRVGLVMFAIKHEIVKL</sequence>
<dbReference type="SMART" id="SM00421">
    <property type="entry name" value="HTH_LUXR"/>
    <property type="match status" value="1"/>
</dbReference>
<dbReference type="GO" id="GO:0000160">
    <property type="term" value="P:phosphorelay signal transduction system"/>
    <property type="evidence" value="ECO:0007669"/>
    <property type="project" value="InterPro"/>
</dbReference>
<dbReference type="RefSeq" id="WP_073217510.1">
    <property type="nucleotide sequence ID" value="NZ_FNNS01000010.1"/>
</dbReference>
<dbReference type="CDD" id="cd06170">
    <property type="entry name" value="LuxR_C_like"/>
    <property type="match status" value="1"/>
</dbReference>
<evidence type="ECO:0000313" key="9">
    <source>
        <dbReference type="Proteomes" id="UP000184172"/>
    </source>
</evidence>
<feature type="modified residue" description="4-aspartylphosphate" evidence="5">
    <location>
        <position position="62"/>
    </location>
</feature>
<dbReference type="STRING" id="797419.SAMN05216556_11033"/>
<dbReference type="InterPro" id="IPR016032">
    <property type="entry name" value="Sig_transdc_resp-reg_C-effctor"/>
</dbReference>
<dbReference type="GO" id="GO:0006355">
    <property type="term" value="P:regulation of DNA-templated transcription"/>
    <property type="evidence" value="ECO:0007669"/>
    <property type="project" value="InterPro"/>
</dbReference>
<organism evidence="8 9">
    <name type="scientific">Aequorivita viscosa</name>
    <dbReference type="NCBI Taxonomy" id="797419"/>
    <lineage>
        <taxon>Bacteria</taxon>
        <taxon>Pseudomonadati</taxon>
        <taxon>Bacteroidota</taxon>
        <taxon>Flavobacteriia</taxon>
        <taxon>Flavobacteriales</taxon>
        <taxon>Flavobacteriaceae</taxon>
        <taxon>Aequorivita</taxon>
    </lineage>
</organism>
<dbReference type="Gene3D" id="3.40.50.2300">
    <property type="match status" value="1"/>
</dbReference>
<accession>A0A1M6GU79</accession>
<evidence type="ECO:0000259" key="7">
    <source>
        <dbReference type="PROSITE" id="PS50110"/>
    </source>
</evidence>